<accession>A0AA36AWL0</accession>
<dbReference type="InterPro" id="IPR013098">
    <property type="entry name" value="Ig_I-set"/>
</dbReference>
<feature type="transmembrane region" description="Helical" evidence="1">
    <location>
        <begin position="403"/>
        <end position="423"/>
    </location>
</feature>
<keyword evidence="4" id="KW-1185">Reference proteome</keyword>
<dbReference type="InterPro" id="IPR036179">
    <property type="entry name" value="Ig-like_dom_sf"/>
</dbReference>
<evidence type="ECO:0000313" key="3">
    <source>
        <dbReference type="EMBL" id="CAI9722592.1"/>
    </source>
</evidence>
<dbReference type="Proteomes" id="UP001162480">
    <property type="component" value="Chromosome 5"/>
</dbReference>
<dbReference type="InterPro" id="IPR007110">
    <property type="entry name" value="Ig-like_dom"/>
</dbReference>
<dbReference type="SUPFAM" id="SSF48726">
    <property type="entry name" value="Immunoglobulin"/>
    <property type="match status" value="2"/>
</dbReference>
<evidence type="ECO:0000313" key="4">
    <source>
        <dbReference type="Proteomes" id="UP001162480"/>
    </source>
</evidence>
<protein>
    <submittedName>
        <fullName evidence="3">XP_029636814.1uncharacterized protein LOC115212114</fullName>
    </submittedName>
</protein>
<evidence type="ECO:0000259" key="2">
    <source>
        <dbReference type="PROSITE" id="PS50835"/>
    </source>
</evidence>
<organism evidence="3 4">
    <name type="scientific">Octopus vulgaris</name>
    <name type="common">Common octopus</name>
    <dbReference type="NCBI Taxonomy" id="6645"/>
    <lineage>
        <taxon>Eukaryota</taxon>
        <taxon>Metazoa</taxon>
        <taxon>Spiralia</taxon>
        <taxon>Lophotrochozoa</taxon>
        <taxon>Mollusca</taxon>
        <taxon>Cephalopoda</taxon>
        <taxon>Coleoidea</taxon>
        <taxon>Octopodiformes</taxon>
        <taxon>Octopoda</taxon>
        <taxon>Incirrata</taxon>
        <taxon>Octopodidae</taxon>
        <taxon>Octopus</taxon>
    </lineage>
</organism>
<keyword evidence="1" id="KW-1133">Transmembrane helix</keyword>
<dbReference type="PANTHER" id="PTHR45889:SF8">
    <property type="entry name" value="IG-LIKE DOMAIN-CONTAINING PROTEIN"/>
    <property type="match status" value="1"/>
</dbReference>
<gene>
    <name evidence="3" type="ORF">OCTVUL_1B004428</name>
</gene>
<evidence type="ECO:0000256" key="1">
    <source>
        <dbReference type="SAM" id="Phobius"/>
    </source>
</evidence>
<dbReference type="InterPro" id="IPR013783">
    <property type="entry name" value="Ig-like_fold"/>
</dbReference>
<feature type="domain" description="Ig-like" evidence="2">
    <location>
        <begin position="296"/>
        <end position="392"/>
    </location>
</feature>
<dbReference type="PROSITE" id="PS50835">
    <property type="entry name" value="IG_LIKE"/>
    <property type="match status" value="1"/>
</dbReference>
<keyword evidence="1" id="KW-0812">Transmembrane</keyword>
<dbReference type="PANTHER" id="PTHR45889">
    <property type="entry name" value="IG-LIKE DOMAIN-CONTAINING PROTEIN"/>
    <property type="match status" value="1"/>
</dbReference>
<sequence>MPIKVSSHKYEIRFTSTFTPYDVNVRLVVDNGIQSDTFEILVNCTMLLWKNQTVTFECPIAKEEIVMWQIGSKKIENSTWLPVETEEFKANVLSEEVNILNITLLSNNDLRFSCQSINTTTFLAIPIYNDSGNLYPSSETPNPIKDEIFTLKCNTVNSGATVTWYTGNGTVIAKYSGTCNENYTKYFDSRQETSCQERICTLNITNVSLAEDNMSIICSTGFHTSLFNIRVFYPPQVNLHISNKTNNITINCSAFDGNPDNHTYKLEQKWGNVTKNTYDMRVLPINNSTLNDTVKPTFSSLSNGSKIRNVSKKETVIFKQCFYSHPKSDVKWQKNEELIDSNKYLITDYLQDEFPFKGSCTSLKREDIKDDDIGTYTLTVENSIGKKTAVFTLRYKENVSLDAVIGCTVGSVLLLITLGFLAYKFHIIRGVKNNKDTSSTEDEENAYATLSLVFDKQENTCATISHASDNEENAYATISLVFDNVDNAGVNVFKKPDTMEKQYAKTRGPVYLEMQSLDREGVYVNISQKPGEQNAETSEPEYIEMKQPFAIIPLEVMEEEQYAEASGPEYLELIPPAMEEEQYAEVSGPIYLELTPTIMDGVYANVSQKPNAMEEEQYAEVSGPVYLELTPTTMEEEQYAEASGPEYLEMIPRVMDDVYANVSLKPNAQQFTLDISVTSVTAAKMGGGEESYAEASGSKYFELIPPSYQ</sequence>
<reference evidence="3" key="1">
    <citation type="submission" date="2023-08" db="EMBL/GenBank/DDBJ databases">
        <authorList>
            <person name="Alioto T."/>
            <person name="Alioto T."/>
            <person name="Gomez Garrido J."/>
        </authorList>
    </citation>
    <scope>NUCLEOTIDE SEQUENCE</scope>
</reference>
<keyword evidence="1" id="KW-0472">Membrane</keyword>
<proteinExistence type="predicted"/>
<dbReference type="AlphaFoldDB" id="A0AA36AWL0"/>
<dbReference type="Pfam" id="PF07679">
    <property type="entry name" value="I-set"/>
    <property type="match status" value="1"/>
</dbReference>
<name>A0AA36AWL0_OCTVU</name>
<dbReference type="Gene3D" id="2.60.40.10">
    <property type="entry name" value="Immunoglobulins"/>
    <property type="match status" value="1"/>
</dbReference>
<dbReference type="EMBL" id="OX597818">
    <property type="protein sequence ID" value="CAI9722592.1"/>
    <property type="molecule type" value="Genomic_DNA"/>
</dbReference>